<organism evidence="4 5">
    <name type="scientific">Lentibacillus salicampi</name>
    <dbReference type="NCBI Taxonomy" id="175306"/>
    <lineage>
        <taxon>Bacteria</taxon>
        <taxon>Bacillati</taxon>
        <taxon>Bacillota</taxon>
        <taxon>Bacilli</taxon>
        <taxon>Bacillales</taxon>
        <taxon>Bacillaceae</taxon>
        <taxon>Lentibacillus</taxon>
    </lineage>
</organism>
<evidence type="ECO:0000313" key="5">
    <source>
        <dbReference type="Proteomes" id="UP000298484"/>
    </source>
</evidence>
<evidence type="ECO:0000313" key="4">
    <source>
        <dbReference type="EMBL" id="TFJ93178.1"/>
    </source>
</evidence>
<evidence type="ECO:0000256" key="3">
    <source>
        <dbReference type="SAM" id="SignalP"/>
    </source>
</evidence>
<dbReference type="PANTHER" id="PTHR30006:SF2">
    <property type="entry name" value="ABC TRANSPORTER SUBSTRATE-BINDING PROTEIN"/>
    <property type="match status" value="1"/>
</dbReference>
<feature type="chain" id="PRO_5038896975" evidence="3">
    <location>
        <begin position="22"/>
        <end position="359"/>
    </location>
</feature>
<dbReference type="SUPFAM" id="SSF53850">
    <property type="entry name" value="Periplasmic binding protein-like II"/>
    <property type="match status" value="1"/>
</dbReference>
<dbReference type="Proteomes" id="UP000298484">
    <property type="component" value="Unassembled WGS sequence"/>
</dbReference>
<feature type="compositionally biased region" description="Acidic residues" evidence="2">
    <location>
        <begin position="28"/>
        <end position="42"/>
    </location>
</feature>
<gene>
    <name evidence="4" type="ORF">E4U82_08225</name>
</gene>
<dbReference type="RefSeq" id="WP_135109719.1">
    <property type="nucleotide sequence ID" value="NZ_SRHY01000009.1"/>
</dbReference>
<dbReference type="EMBL" id="SRHY01000009">
    <property type="protein sequence ID" value="TFJ93178.1"/>
    <property type="molecule type" value="Genomic_DNA"/>
</dbReference>
<dbReference type="OrthoDB" id="179400at2"/>
<evidence type="ECO:0000256" key="1">
    <source>
        <dbReference type="ARBA" id="ARBA00022729"/>
    </source>
</evidence>
<dbReference type="InterPro" id="IPR026045">
    <property type="entry name" value="Ferric-bd"/>
</dbReference>
<keyword evidence="1 3" id="KW-0732">Signal</keyword>
<dbReference type="Pfam" id="PF13343">
    <property type="entry name" value="SBP_bac_6"/>
    <property type="match status" value="1"/>
</dbReference>
<dbReference type="AlphaFoldDB" id="A0A4Y9AB79"/>
<protein>
    <submittedName>
        <fullName evidence="4">Extracellular solute-binding protein</fullName>
    </submittedName>
</protein>
<feature type="signal peptide" evidence="3">
    <location>
        <begin position="1"/>
        <end position="21"/>
    </location>
</feature>
<proteinExistence type="predicted"/>
<accession>A0A4Y9AB79</accession>
<feature type="region of interest" description="Disordered" evidence="2">
    <location>
        <begin position="26"/>
        <end position="46"/>
    </location>
</feature>
<sequence>MGSKKTWLFIFLIAIPLMLLAACGNDDGSSDGDSEGGNEEGEGGSGDLVIYTARDQTVVDEVIPLFEEEYPDINVEVLTMGAQQILERVRGEKSNPQADFWWGGTQSAFDTAVEEDLLQSYEPDFAEAIPEEYKDPEGHWYGEIILPEVIMYNTDELSKDEAPQDWDDLLDPKWEDEIIIRGVLQSGTMRTIYSAMIYRQDHEDPEAGYEWLNKLDANTTDYAQDPTNLYLKLARQEGTVSLWNLQDILLQKEQHNQPFGYVMPESGAPILVDGVGVIKDAQNAENAKLFSEFLFSPDIRSKLSEDFFQIPTRTDLEDEQQPDWLKDLEMNQMDLDWKIMAENETEWMEHWDQNIKNSN</sequence>
<keyword evidence="5" id="KW-1185">Reference proteome</keyword>
<dbReference type="PIRSF" id="PIRSF002825">
    <property type="entry name" value="CfbpA"/>
    <property type="match status" value="1"/>
</dbReference>
<comment type="caution">
    <text evidence="4">The sequence shown here is derived from an EMBL/GenBank/DDBJ whole genome shotgun (WGS) entry which is preliminary data.</text>
</comment>
<evidence type="ECO:0000256" key="2">
    <source>
        <dbReference type="SAM" id="MobiDB-lite"/>
    </source>
</evidence>
<dbReference type="PROSITE" id="PS51257">
    <property type="entry name" value="PROKAR_LIPOPROTEIN"/>
    <property type="match status" value="1"/>
</dbReference>
<dbReference type="Gene3D" id="3.40.190.10">
    <property type="entry name" value="Periplasmic binding protein-like II"/>
    <property type="match status" value="2"/>
</dbReference>
<name>A0A4Y9AB79_9BACI</name>
<reference evidence="4 5" key="1">
    <citation type="submission" date="2019-03" db="EMBL/GenBank/DDBJ databases">
        <title>Genome sequence of Lentibacillus salicampi ATCC BAA-719.</title>
        <authorList>
            <person name="Maclea K.S."/>
            <person name="Simoes Junior M."/>
        </authorList>
    </citation>
    <scope>NUCLEOTIDE SEQUENCE [LARGE SCALE GENOMIC DNA]</scope>
    <source>
        <strain evidence="4 5">ATCC BAA-719</strain>
    </source>
</reference>
<dbReference type="PANTHER" id="PTHR30006">
    <property type="entry name" value="THIAMINE-BINDING PERIPLASMIC PROTEIN-RELATED"/>
    <property type="match status" value="1"/>
</dbReference>